<keyword evidence="2" id="KW-1133">Transmembrane helix</keyword>
<dbReference type="PANTHER" id="PTHR22911">
    <property type="entry name" value="ACYL-MALONYL CONDENSING ENZYME-RELATED"/>
    <property type="match status" value="1"/>
</dbReference>
<gene>
    <name evidence="4" type="ORF">H6F44_12550</name>
</gene>
<dbReference type="PANTHER" id="PTHR22911:SF76">
    <property type="entry name" value="EAMA DOMAIN-CONTAINING PROTEIN"/>
    <property type="match status" value="1"/>
</dbReference>
<dbReference type="Gene3D" id="1.10.3730.20">
    <property type="match status" value="1"/>
</dbReference>
<protein>
    <submittedName>
        <fullName evidence="4">DMT family transporter</fullName>
    </submittedName>
</protein>
<reference evidence="4" key="1">
    <citation type="journal article" date="2015" name="ISME J.">
        <title>Draft Genome Sequence of Streptomyces incarnatus NRRL8089, which Produces the Nucleoside Antibiotic Sinefungin.</title>
        <authorList>
            <person name="Oshima K."/>
            <person name="Hattori M."/>
            <person name="Shimizu H."/>
            <person name="Fukuda K."/>
            <person name="Nemoto M."/>
            <person name="Inagaki K."/>
            <person name="Tamura T."/>
        </authorList>
    </citation>
    <scope>NUCLEOTIDE SEQUENCE</scope>
    <source>
        <strain evidence="4">FACHB-1277</strain>
    </source>
</reference>
<evidence type="ECO:0000313" key="5">
    <source>
        <dbReference type="Proteomes" id="UP000631421"/>
    </source>
</evidence>
<feature type="transmembrane region" description="Helical" evidence="2">
    <location>
        <begin position="95"/>
        <end position="112"/>
    </location>
</feature>
<dbReference type="RefSeq" id="WP_190351305.1">
    <property type="nucleotide sequence ID" value="NZ_JACJPY010000037.1"/>
</dbReference>
<dbReference type="SUPFAM" id="SSF103481">
    <property type="entry name" value="Multidrug resistance efflux transporter EmrE"/>
    <property type="match status" value="2"/>
</dbReference>
<organism evidence="4 5">
    <name type="scientific">Pseudanabaena cinerea FACHB-1277</name>
    <dbReference type="NCBI Taxonomy" id="2949581"/>
    <lineage>
        <taxon>Bacteria</taxon>
        <taxon>Bacillati</taxon>
        <taxon>Cyanobacteriota</taxon>
        <taxon>Cyanophyceae</taxon>
        <taxon>Pseudanabaenales</taxon>
        <taxon>Pseudanabaenaceae</taxon>
        <taxon>Pseudanabaena</taxon>
        <taxon>Pseudanabaena cinerea</taxon>
    </lineage>
</organism>
<feature type="transmembrane region" description="Helical" evidence="2">
    <location>
        <begin position="150"/>
        <end position="167"/>
    </location>
</feature>
<dbReference type="AlphaFoldDB" id="A0A926UVS3"/>
<reference evidence="4" key="2">
    <citation type="submission" date="2020-08" db="EMBL/GenBank/DDBJ databases">
        <authorList>
            <person name="Chen M."/>
            <person name="Teng W."/>
            <person name="Zhao L."/>
            <person name="Hu C."/>
            <person name="Zhou Y."/>
            <person name="Han B."/>
            <person name="Song L."/>
            <person name="Shu W."/>
        </authorList>
    </citation>
    <scope>NUCLEOTIDE SEQUENCE</scope>
    <source>
        <strain evidence="4">FACHB-1277</strain>
    </source>
</reference>
<dbReference type="EMBL" id="JACJPY010000037">
    <property type="protein sequence ID" value="MBD2150942.1"/>
    <property type="molecule type" value="Genomic_DNA"/>
</dbReference>
<sequence>MTTNNQEIADIGLPSAQSRSKVIPFILLIVALLALSVTGILVKFSLIEMSINVTLFNRSWIAALIFGLWNGLYQLRAQKSDTPSIPKQPHHAGDYALLLAASLAYMLGRLLWTWSLTQTSVANANVLGGLSPIFTTLGAWLFFQRIFDRKFLIGMVLAIIGAAILGLDDLLVSQDSLVGDLAALGCAVLYAGTYLILEYLRNNFAVQTILMWRCLVGAYLTLPLILLHQEQFFPASWSGWLAVFGLAVICEALGHGLTVYSLKHFSSTFILIVFLLDPVIAAILAWVLFDESLSLINWLGFTVIIGGIYLAKTGKGSDKQVEVKPSETNSPLPAQNNS</sequence>
<keyword evidence="5" id="KW-1185">Reference proteome</keyword>
<feature type="transmembrane region" description="Helical" evidence="2">
    <location>
        <begin position="59"/>
        <end position="75"/>
    </location>
</feature>
<evidence type="ECO:0000313" key="4">
    <source>
        <dbReference type="EMBL" id="MBD2150942.1"/>
    </source>
</evidence>
<feature type="transmembrane region" description="Helical" evidence="2">
    <location>
        <begin position="25"/>
        <end position="47"/>
    </location>
</feature>
<feature type="transmembrane region" description="Helical" evidence="2">
    <location>
        <begin position="240"/>
        <end position="262"/>
    </location>
</feature>
<dbReference type="InterPro" id="IPR037185">
    <property type="entry name" value="EmrE-like"/>
</dbReference>
<name>A0A926UVS3_9CYAN</name>
<feature type="transmembrane region" description="Helical" evidence="2">
    <location>
        <begin position="179"/>
        <end position="197"/>
    </location>
</feature>
<dbReference type="InterPro" id="IPR000620">
    <property type="entry name" value="EamA_dom"/>
</dbReference>
<comment type="similarity">
    <text evidence="1">Belongs to the EamA transporter family.</text>
</comment>
<feature type="domain" description="EamA" evidence="3">
    <location>
        <begin position="178"/>
        <end position="311"/>
    </location>
</feature>
<feature type="transmembrane region" description="Helical" evidence="2">
    <location>
        <begin position="124"/>
        <end position="143"/>
    </location>
</feature>
<feature type="domain" description="EamA" evidence="3">
    <location>
        <begin position="25"/>
        <end position="165"/>
    </location>
</feature>
<feature type="transmembrane region" description="Helical" evidence="2">
    <location>
        <begin position="269"/>
        <end position="289"/>
    </location>
</feature>
<evidence type="ECO:0000256" key="2">
    <source>
        <dbReference type="SAM" id="Phobius"/>
    </source>
</evidence>
<keyword evidence="2" id="KW-0812">Transmembrane</keyword>
<keyword evidence="2" id="KW-0472">Membrane</keyword>
<accession>A0A926UVS3</accession>
<comment type="caution">
    <text evidence="4">The sequence shown here is derived from an EMBL/GenBank/DDBJ whole genome shotgun (WGS) entry which is preliminary data.</text>
</comment>
<dbReference type="GO" id="GO:0016020">
    <property type="term" value="C:membrane"/>
    <property type="evidence" value="ECO:0007669"/>
    <property type="project" value="InterPro"/>
</dbReference>
<evidence type="ECO:0000256" key="1">
    <source>
        <dbReference type="ARBA" id="ARBA00007362"/>
    </source>
</evidence>
<proteinExistence type="inferred from homology"/>
<dbReference type="Pfam" id="PF00892">
    <property type="entry name" value="EamA"/>
    <property type="match status" value="2"/>
</dbReference>
<feature type="transmembrane region" description="Helical" evidence="2">
    <location>
        <begin position="209"/>
        <end position="228"/>
    </location>
</feature>
<evidence type="ECO:0000259" key="3">
    <source>
        <dbReference type="Pfam" id="PF00892"/>
    </source>
</evidence>
<dbReference type="Proteomes" id="UP000631421">
    <property type="component" value="Unassembled WGS sequence"/>
</dbReference>
<feature type="transmembrane region" description="Helical" evidence="2">
    <location>
        <begin position="295"/>
        <end position="311"/>
    </location>
</feature>